<accession>A0A9W7FPP2</accession>
<evidence type="ECO:0000256" key="2">
    <source>
        <dbReference type="SAM" id="MobiDB-lite"/>
    </source>
</evidence>
<keyword evidence="1" id="KW-0690">Ribosome biogenesis</keyword>
<dbReference type="InterPro" id="IPR027312">
    <property type="entry name" value="Sda1"/>
</dbReference>
<dbReference type="PANTHER" id="PTHR12730">
    <property type="entry name" value="HSDA/SDA1-RELATED"/>
    <property type="match status" value="1"/>
</dbReference>
<dbReference type="Proteomes" id="UP001165122">
    <property type="component" value="Unassembled WGS sequence"/>
</dbReference>
<feature type="compositionally biased region" description="Basic and acidic residues" evidence="2">
    <location>
        <begin position="761"/>
        <end position="773"/>
    </location>
</feature>
<evidence type="ECO:0000313" key="4">
    <source>
        <dbReference type="EMBL" id="GMI16614.1"/>
    </source>
</evidence>
<keyword evidence="1" id="KW-0539">Nucleus</keyword>
<gene>
    <name evidence="4" type="ORF">TrLO_g15633</name>
</gene>
<reference evidence="5" key="1">
    <citation type="journal article" date="2023" name="Commun. Biol.">
        <title>Genome analysis of Parmales, the sister group of diatoms, reveals the evolutionary specialization of diatoms from phago-mixotrophs to photoautotrophs.</title>
        <authorList>
            <person name="Ban H."/>
            <person name="Sato S."/>
            <person name="Yoshikawa S."/>
            <person name="Yamada K."/>
            <person name="Nakamura Y."/>
            <person name="Ichinomiya M."/>
            <person name="Sato N."/>
            <person name="Blanc-Mathieu R."/>
            <person name="Endo H."/>
            <person name="Kuwata A."/>
            <person name="Ogata H."/>
        </authorList>
    </citation>
    <scope>NUCLEOTIDE SEQUENCE [LARGE SCALE GENOMIC DNA]</scope>
    <source>
        <strain evidence="5">NIES 3700</strain>
    </source>
</reference>
<proteinExistence type="inferred from homology"/>
<protein>
    <recommendedName>
        <fullName evidence="1">Protein SDA1</fullName>
    </recommendedName>
</protein>
<keyword evidence="5" id="KW-1185">Reference proteome</keyword>
<comment type="subcellular location">
    <subcellularLocation>
        <location evidence="1">Nucleus</location>
        <location evidence="1">Nucleolus</location>
    </subcellularLocation>
</comment>
<dbReference type="InterPro" id="IPR012977">
    <property type="entry name" value="SDA1_N"/>
</dbReference>
<comment type="caution">
    <text evidence="4">The sequence shown here is derived from an EMBL/GenBank/DDBJ whole genome shotgun (WGS) entry which is preliminary data.</text>
</comment>
<evidence type="ECO:0000259" key="3">
    <source>
        <dbReference type="Pfam" id="PF08158"/>
    </source>
</evidence>
<dbReference type="GO" id="GO:0000055">
    <property type="term" value="P:ribosomal large subunit export from nucleus"/>
    <property type="evidence" value="ECO:0007669"/>
    <property type="project" value="UniProtKB-UniRule"/>
</dbReference>
<dbReference type="GO" id="GO:0015031">
    <property type="term" value="P:protein transport"/>
    <property type="evidence" value="ECO:0007669"/>
    <property type="project" value="UniProtKB-KW"/>
</dbReference>
<dbReference type="GO" id="GO:0005730">
    <property type="term" value="C:nucleolus"/>
    <property type="evidence" value="ECO:0007669"/>
    <property type="project" value="UniProtKB-SubCell"/>
</dbReference>
<dbReference type="InterPro" id="IPR016024">
    <property type="entry name" value="ARM-type_fold"/>
</dbReference>
<feature type="compositionally biased region" description="Basic and acidic residues" evidence="2">
    <location>
        <begin position="613"/>
        <end position="627"/>
    </location>
</feature>
<evidence type="ECO:0000256" key="1">
    <source>
        <dbReference type="RuleBase" id="RU365057"/>
    </source>
</evidence>
<dbReference type="SUPFAM" id="SSF48371">
    <property type="entry name" value="ARM repeat"/>
    <property type="match status" value="1"/>
</dbReference>
<comment type="similarity">
    <text evidence="1">Belongs to the SDA1 family.</text>
</comment>
<feature type="region of interest" description="Disordered" evidence="2">
    <location>
        <begin position="547"/>
        <end position="801"/>
    </location>
</feature>
<keyword evidence="1" id="KW-0653">Protein transport</keyword>
<evidence type="ECO:0000313" key="5">
    <source>
        <dbReference type="Proteomes" id="UP001165122"/>
    </source>
</evidence>
<dbReference type="PANTHER" id="PTHR12730:SF0">
    <property type="entry name" value="PROTEIN SDA1 HOMOLOG"/>
    <property type="match status" value="1"/>
</dbReference>
<dbReference type="EMBL" id="BRXW01000257">
    <property type="protein sequence ID" value="GMI16614.1"/>
    <property type="molecule type" value="Genomic_DNA"/>
</dbReference>
<feature type="compositionally biased region" description="Basic and acidic residues" evidence="2">
    <location>
        <begin position="647"/>
        <end position="659"/>
    </location>
</feature>
<name>A0A9W7FPP2_9STRA</name>
<feature type="domain" description="SDA1 N-terminal" evidence="3">
    <location>
        <begin position="67"/>
        <end position="450"/>
    </location>
</feature>
<dbReference type="OrthoDB" id="2196187at2759"/>
<feature type="compositionally biased region" description="Acidic residues" evidence="2">
    <location>
        <begin position="567"/>
        <end position="612"/>
    </location>
</feature>
<organism evidence="4 5">
    <name type="scientific">Triparma laevis f. longispina</name>
    <dbReference type="NCBI Taxonomy" id="1714387"/>
    <lineage>
        <taxon>Eukaryota</taxon>
        <taxon>Sar</taxon>
        <taxon>Stramenopiles</taxon>
        <taxon>Ochrophyta</taxon>
        <taxon>Bolidophyceae</taxon>
        <taxon>Parmales</taxon>
        <taxon>Triparmaceae</taxon>
        <taxon>Triparma</taxon>
    </lineage>
</organism>
<feature type="compositionally biased region" description="Basic and acidic residues" evidence="2">
    <location>
        <begin position="720"/>
        <end position="739"/>
    </location>
</feature>
<dbReference type="Pfam" id="PF08158">
    <property type="entry name" value="SDA1_HEAT"/>
    <property type="match status" value="1"/>
</dbReference>
<feature type="compositionally biased region" description="Polar residues" evidence="2">
    <location>
        <begin position="628"/>
        <end position="639"/>
    </location>
</feature>
<dbReference type="GO" id="GO:0042273">
    <property type="term" value="P:ribosomal large subunit biogenesis"/>
    <property type="evidence" value="ECO:0007669"/>
    <property type="project" value="UniProtKB-UniRule"/>
</dbReference>
<feature type="compositionally biased region" description="Acidic residues" evidence="2">
    <location>
        <begin position="679"/>
        <end position="698"/>
    </location>
</feature>
<dbReference type="AlphaFoldDB" id="A0A9W7FPP2"/>
<feature type="compositionally biased region" description="Basic and acidic residues" evidence="2">
    <location>
        <begin position="547"/>
        <end position="566"/>
    </location>
</feature>
<comment type="function">
    <text evidence="1">Required for 60S pre-ribosomal subunits export to the cytoplasm.</text>
</comment>
<keyword evidence="1" id="KW-0813">Transport</keyword>
<sequence length="801" mass="90819">MISSSGQKGPVTMKLAQLQNLCKRDPEGYIDDYQSQLLRFNSEVQILELNPSSANPRFIELMQFITAVVSSSYRSDSESVAQTVMSLLSNKSNNLHSEIRLQLVKSLILMRNRAVVKPTTVQTLFCNLLSVQDKALRAVVYAHIISDVKALNKKSKDEKNNRSLQSYMHKIVEAAGREASTEKGSSTIDLNEQGKVKRLVDIASELYRKRIWTDDRTVSLLATASTSPIQPVMVRSIKFFLMIEDVMDDDKEREENDEWAGVNNIDFHQHSKKTISRKKQVHKQIENRKKAMKRRQNRAPPNARFARAPDDDETQINQVYPAIEQLNDPHGLAAKLLKKVRAGGNGLKFETKLLVINFITRLVGVHKLLLLPLYPFLQRYLTGHQANITKLLAYVVQASHDQVPPDELKGILKVIASEFITERCSEEQMAVGINTCRAILARVPALLTEEEGHENDGGGSVLDIEAFVRDVCGFGRHRDKSVSVAAKGFTNFIRETQPKLLQGKHRGLVGTGVMKGGEEVLKYGEVRTQVGVEGAELLVEYERMKKEKREKMRNMKEEKTSSKGGDESEEEEGDWEEVEEEEEEGDADDDEDDEEEEEGEWEDVADSDDDPEEAPKLVETDQMKIRAETSQNRIFSSAELNKIKKLVAREKAMRRDPRLAAKRKRMEAAGEADLLSGDELGDSSDSDLDNYESDEEEDIATKRNVTPGDIMAESKRRRLNKMERLESIKKGREEMEFKKRAGGSTNTEKKRKKNFLMQRQSWERRRMDNDKQTRSNGAGRKAKNFASKFAGAKGAGKRRRK</sequence>